<name>A0A212LI07_9HYPH</name>
<reference evidence="1" key="1">
    <citation type="submission" date="2016-08" db="EMBL/GenBank/DDBJ databases">
        <authorList>
            <person name="Seilhamer J.J."/>
        </authorList>
    </citation>
    <scope>NUCLEOTIDE SEQUENCE</scope>
    <source>
        <strain evidence="1">86</strain>
    </source>
</reference>
<sequence length="68" mass="7822">MTKALETSSTPCFKFRQMRRVFGPVQKAVTTHGHRGLPRLFAGTIDQDSVWFDRDQGRFAAMCVGYRR</sequence>
<dbReference type="EMBL" id="FMJD01000008">
    <property type="protein sequence ID" value="SCM77192.1"/>
    <property type="molecule type" value="Genomic_DNA"/>
</dbReference>
<dbReference type="AlphaFoldDB" id="A0A212LI07"/>
<proteinExistence type="predicted"/>
<evidence type="ECO:0000313" key="1">
    <source>
        <dbReference type="EMBL" id="SCM77192.1"/>
    </source>
</evidence>
<protein>
    <submittedName>
        <fullName evidence="1">Uncharacterized protein</fullName>
    </submittedName>
</protein>
<accession>A0A212LI07</accession>
<organism evidence="1">
    <name type="scientific">uncultured Pleomorphomonas sp</name>
    <dbReference type="NCBI Taxonomy" id="442121"/>
    <lineage>
        <taxon>Bacteria</taxon>
        <taxon>Pseudomonadati</taxon>
        <taxon>Pseudomonadota</taxon>
        <taxon>Alphaproteobacteria</taxon>
        <taxon>Hyphomicrobiales</taxon>
        <taxon>Pleomorphomonadaceae</taxon>
        <taxon>Pleomorphomonas</taxon>
        <taxon>environmental samples</taxon>
    </lineage>
</organism>
<gene>
    <name evidence="1" type="ORF">KL86PLE_40997</name>
</gene>